<evidence type="ECO:0000313" key="1">
    <source>
        <dbReference type="EMBL" id="AJF67757.1"/>
    </source>
</evidence>
<organism evidence="1 2">
    <name type="scientific">Streptomyces vietnamensis</name>
    <dbReference type="NCBI Taxonomy" id="362257"/>
    <lineage>
        <taxon>Bacteria</taxon>
        <taxon>Bacillati</taxon>
        <taxon>Actinomycetota</taxon>
        <taxon>Actinomycetes</taxon>
        <taxon>Kitasatosporales</taxon>
        <taxon>Streptomycetaceae</taxon>
        <taxon>Streptomyces</taxon>
    </lineage>
</organism>
<proteinExistence type="predicted"/>
<dbReference type="InterPro" id="IPR006765">
    <property type="entry name" value="Polyketide_synth_cyclase"/>
</dbReference>
<dbReference type="InterPro" id="IPR038474">
    <property type="entry name" value="Polyketide_synth_cyclase_sf"/>
</dbReference>
<reference evidence="1 2" key="1">
    <citation type="submission" date="2014-12" db="EMBL/GenBank/DDBJ databases">
        <title>Complete genome sequence of Streptomyces vietnamensis strain GIMV4.0001, a genetic manipulable producer of the benzoisochromanequinone antibiotic granaticin.</title>
        <authorList>
            <person name="Deng M.R."/>
            <person name="Guo J."/>
            <person name="Ma L.Y."/>
            <person name="Feng G.D."/>
            <person name="Mo C.Y."/>
            <person name="Zhu H.H."/>
        </authorList>
    </citation>
    <scope>NUCLEOTIDE SEQUENCE [LARGE SCALE GENOMIC DNA]</scope>
    <source>
        <strain evidence="2">GIMV4.0001</strain>
    </source>
</reference>
<dbReference type="Pfam" id="PF04673">
    <property type="entry name" value="Cyclase_polyket"/>
    <property type="match status" value="1"/>
</dbReference>
<dbReference type="Gene3D" id="3.30.70.1090">
    <property type="entry name" value="Dimeric alpha+beta barrel"/>
    <property type="match status" value="1"/>
</dbReference>
<dbReference type="HOGENOM" id="CLU_2207266_0_0_11"/>
<name>A0A0B5IBF0_9ACTN</name>
<keyword evidence="2" id="KW-1185">Reference proteome</keyword>
<dbReference type="AlphaFoldDB" id="A0A0B5IBF0"/>
<gene>
    <name evidence="1" type="ORF">SVTN_28590</name>
</gene>
<dbReference type="KEGG" id="svt:SVTN_28590"/>
<dbReference type="RefSeq" id="WP_041131686.1">
    <property type="nucleotide sequence ID" value="NZ_CP010407.1"/>
</dbReference>
<accession>A0A0B5IBF0</accession>
<dbReference type="InterPro" id="IPR011008">
    <property type="entry name" value="Dimeric_a/b-barrel"/>
</dbReference>
<dbReference type="STRING" id="362257.SVTN_28590"/>
<dbReference type="GO" id="GO:0030639">
    <property type="term" value="P:polyketide biosynthetic process"/>
    <property type="evidence" value="ECO:0007669"/>
    <property type="project" value="InterPro"/>
</dbReference>
<dbReference type="EMBL" id="CP010407">
    <property type="protein sequence ID" value="AJF67757.1"/>
    <property type="molecule type" value="Genomic_DNA"/>
</dbReference>
<sequence length="109" mass="12496">MHSTLIVARLQPGAATDVARLFGAFDETEMPHLMGTRRRQLFSYRGLYFHLQDFDEDNGGELIEKAKSDPRFVGISNDLKPFIEAYDPATWRSPADAMAERFYHWEVSA</sequence>
<evidence type="ECO:0000313" key="2">
    <source>
        <dbReference type="Proteomes" id="UP000031774"/>
    </source>
</evidence>
<dbReference type="Proteomes" id="UP000031774">
    <property type="component" value="Chromosome"/>
</dbReference>
<dbReference type="SUPFAM" id="SSF54909">
    <property type="entry name" value="Dimeric alpha+beta barrel"/>
    <property type="match status" value="1"/>
</dbReference>
<protein>
    <submittedName>
        <fullName evidence="1">Polyketide synthase</fullName>
    </submittedName>
</protein>